<protein>
    <submittedName>
        <fullName evidence="2">Unnamed protein product</fullName>
    </submittedName>
</protein>
<proteinExistence type="predicted"/>
<organism evidence="2 3">
    <name type="scientific">Xyrichtys novacula</name>
    <name type="common">Pearly razorfish</name>
    <name type="synonym">Hemipteronotus novacula</name>
    <dbReference type="NCBI Taxonomy" id="13765"/>
    <lineage>
        <taxon>Eukaryota</taxon>
        <taxon>Metazoa</taxon>
        <taxon>Chordata</taxon>
        <taxon>Craniata</taxon>
        <taxon>Vertebrata</taxon>
        <taxon>Euteleostomi</taxon>
        <taxon>Actinopterygii</taxon>
        <taxon>Neopterygii</taxon>
        <taxon>Teleostei</taxon>
        <taxon>Neoteleostei</taxon>
        <taxon>Acanthomorphata</taxon>
        <taxon>Eupercaria</taxon>
        <taxon>Labriformes</taxon>
        <taxon>Labridae</taxon>
        <taxon>Xyrichtys</taxon>
    </lineage>
</organism>
<dbReference type="AlphaFoldDB" id="A0AAV1EIG0"/>
<dbReference type="EMBL" id="OY660864">
    <property type="protein sequence ID" value="CAJ1048437.1"/>
    <property type="molecule type" value="Genomic_DNA"/>
</dbReference>
<feature type="region of interest" description="Disordered" evidence="1">
    <location>
        <begin position="111"/>
        <end position="202"/>
    </location>
</feature>
<keyword evidence="3" id="KW-1185">Reference proteome</keyword>
<evidence type="ECO:0000313" key="2">
    <source>
        <dbReference type="EMBL" id="CAJ1048437.1"/>
    </source>
</evidence>
<dbReference type="SUPFAM" id="SSF52266">
    <property type="entry name" value="SGNH hydrolase"/>
    <property type="match status" value="1"/>
</dbReference>
<sequence length="271" mass="29643">MEAQQLPYLLKLVNNLKEPRKRSQIFCRTLVDSQMSCRGRTHSFKSRLPALSSWLESTQTSKLPQHSVATAMRDTIIWAPSSSTCQWPSSSTPNKGAPWSEVVVLSQKKAPKPLDQGPADPKASPKDAAPQLTDTTAFPPLMAACAPPDRRPAPGHPAPCHSPLSPCPSTQRRRHLKDAVRWQTGRPHPRALDREDGSTKPAAPLRQQATTLVIGDSIIRNICLRGVFTLSFPGATVADITEKIPSVLNSHPQVNRVVIHVGTNDTSRPSF</sequence>
<gene>
    <name evidence="2" type="ORF">XNOV1_A010870</name>
</gene>
<evidence type="ECO:0000313" key="3">
    <source>
        <dbReference type="Proteomes" id="UP001178508"/>
    </source>
</evidence>
<dbReference type="Gene3D" id="3.40.50.12690">
    <property type="match status" value="1"/>
</dbReference>
<name>A0AAV1EIG0_XYRNO</name>
<dbReference type="Proteomes" id="UP001178508">
    <property type="component" value="Chromosome 1"/>
</dbReference>
<accession>A0AAV1EIG0</accession>
<evidence type="ECO:0000256" key="1">
    <source>
        <dbReference type="SAM" id="MobiDB-lite"/>
    </source>
</evidence>
<feature type="compositionally biased region" description="Low complexity" evidence="1">
    <location>
        <begin position="118"/>
        <end position="130"/>
    </location>
</feature>
<reference evidence="2" key="1">
    <citation type="submission" date="2023-08" db="EMBL/GenBank/DDBJ databases">
        <authorList>
            <person name="Alioto T."/>
            <person name="Alioto T."/>
            <person name="Gomez Garrido J."/>
        </authorList>
    </citation>
    <scope>NUCLEOTIDE SEQUENCE</scope>
</reference>